<gene>
    <name evidence="2" type="ORF">UFOPK1693_00170</name>
</gene>
<evidence type="ECO:0000313" key="2">
    <source>
        <dbReference type="EMBL" id="CAB4563089.1"/>
    </source>
</evidence>
<sequence length="126" mass="13461">MTFVFWIVSAVVIGIASFLYHPSTELIMGGLVIGLALNFLITWSSSKLTGTKWWIARVALISLVAGLMNSTALDVLYSIFAAPAGGRFEMGIETVLGGVVLTALAYLNSLLGPKKKENPSGQNSKR</sequence>
<name>A0A6J6DJP7_9ZZZZ</name>
<keyword evidence="1" id="KW-0472">Membrane</keyword>
<dbReference type="EMBL" id="CAEZTO010000001">
    <property type="protein sequence ID" value="CAB4563089.1"/>
    <property type="molecule type" value="Genomic_DNA"/>
</dbReference>
<dbReference type="AlphaFoldDB" id="A0A6J6DJP7"/>
<feature type="transmembrane region" description="Helical" evidence="1">
    <location>
        <begin position="55"/>
        <end position="80"/>
    </location>
</feature>
<feature type="transmembrane region" description="Helical" evidence="1">
    <location>
        <begin position="26"/>
        <end position="43"/>
    </location>
</feature>
<reference evidence="2" key="1">
    <citation type="submission" date="2020-05" db="EMBL/GenBank/DDBJ databases">
        <authorList>
            <person name="Chiriac C."/>
            <person name="Salcher M."/>
            <person name="Ghai R."/>
            <person name="Kavagutti S V."/>
        </authorList>
    </citation>
    <scope>NUCLEOTIDE SEQUENCE</scope>
</reference>
<evidence type="ECO:0000256" key="1">
    <source>
        <dbReference type="SAM" id="Phobius"/>
    </source>
</evidence>
<protein>
    <submittedName>
        <fullName evidence="2">Unannotated protein</fullName>
    </submittedName>
</protein>
<keyword evidence="1" id="KW-1133">Transmembrane helix</keyword>
<organism evidence="2">
    <name type="scientific">freshwater metagenome</name>
    <dbReference type="NCBI Taxonomy" id="449393"/>
    <lineage>
        <taxon>unclassified sequences</taxon>
        <taxon>metagenomes</taxon>
        <taxon>ecological metagenomes</taxon>
    </lineage>
</organism>
<proteinExistence type="predicted"/>
<feature type="transmembrane region" description="Helical" evidence="1">
    <location>
        <begin position="92"/>
        <end position="111"/>
    </location>
</feature>
<accession>A0A6J6DJP7</accession>
<keyword evidence="1" id="KW-0812">Transmembrane</keyword>